<evidence type="ECO:0000313" key="1">
    <source>
        <dbReference type="EMBL" id="MED6275073.1"/>
    </source>
</evidence>
<keyword evidence="2" id="KW-1185">Reference proteome</keyword>
<reference evidence="1 2" key="1">
    <citation type="submission" date="2021-06" db="EMBL/GenBank/DDBJ databases">
        <authorList>
            <person name="Palmer J.M."/>
        </authorList>
    </citation>
    <scope>NUCLEOTIDE SEQUENCE [LARGE SCALE GENOMIC DNA]</scope>
    <source>
        <strain evidence="1 2">CL_MEX2019</strain>
        <tissue evidence="1">Muscle</tissue>
    </source>
</reference>
<accession>A0ABU7DJ25</accession>
<sequence>MHRCRSSVIKKSLKRSGVPEEDASKFSLSVCVFFGFQLDDSPVSDSRRTYLRSSSEVPLPLWIRNTSLTNATRWL</sequence>
<dbReference type="EMBL" id="JAHUTJ010026931">
    <property type="protein sequence ID" value="MED6275073.1"/>
    <property type="molecule type" value="Genomic_DNA"/>
</dbReference>
<organism evidence="1 2">
    <name type="scientific">Characodon lateralis</name>
    <dbReference type="NCBI Taxonomy" id="208331"/>
    <lineage>
        <taxon>Eukaryota</taxon>
        <taxon>Metazoa</taxon>
        <taxon>Chordata</taxon>
        <taxon>Craniata</taxon>
        <taxon>Vertebrata</taxon>
        <taxon>Euteleostomi</taxon>
        <taxon>Actinopterygii</taxon>
        <taxon>Neopterygii</taxon>
        <taxon>Teleostei</taxon>
        <taxon>Neoteleostei</taxon>
        <taxon>Acanthomorphata</taxon>
        <taxon>Ovalentaria</taxon>
        <taxon>Atherinomorphae</taxon>
        <taxon>Cyprinodontiformes</taxon>
        <taxon>Goodeidae</taxon>
        <taxon>Characodon</taxon>
    </lineage>
</organism>
<gene>
    <name evidence="1" type="ORF">CHARACLAT_022715</name>
</gene>
<evidence type="ECO:0000313" key="2">
    <source>
        <dbReference type="Proteomes" id="UP001352852"/>
    </source>
</evidence>
<proteinExistence type="predicted"/>
<comment type="caution">
    <text evidence="1">The sequence shown here is derived from an EMBL/GenBank/DDBJ whole genome shotgun (WGS) entry which is preliminary data.</text>
</comment>
<protein>
    <submittedName>
        <fullName evidence="1">Uncharacterized protein</fullName>
    </submittedName>
</protein>
<name>A0ABU7DJ25_9TELE</name>
<dbReference type="Proteomes" id="UP001352852">
    <property type="component" value="Unassembled WGS sequence"/>
</dbReference>